<proteinExistence type="predicted"/>
<dbReference type="STRING" id="7574.A0A1S3KFF1"/>
<evidence type="ECO:0000256" key="3">
    <source>
        <dbReference type="PROSITE-ProRule" id="PRU00221"/>
    </source>
</evidence>
<dbReference type="InterPro" id="IPR036322">
    <property type="entry name" value="WD40_repeat_dom_sf"/>
</dbReference>
<keyword evidence="6" id="KW-1185">Reference proteome</keyword>
<accession>A0A1S3KFF1</accession>
<dbReference type="KEGG" id="lak:106181362"/>
<evidence type="ECO:0000313" key="6">
    <source>
        <dbReference type="Proteomes" id="UP000085678"/>
    </source>
</evidence>
<reference evidence="7 8" key="1">
    <citation type="submission" date="2025-04" db="UniProtKB">
        <authorList>
            <consortium name="RefSeq"/>
        </authorList>
    </citation>
    <scope>IDENTIFICATION</scope>
    <source>
        <tissue evidence="7 8">Gonads</tissue>
    </source>
</reference>
<dbReference type="Pfam" id="PF00400">
    <property type="entry name" value="WD40"/>
    <property type="match status" value="1"/>
</dbReference>
<dbReference type="InterPro" id="IPR001680">
    <property type="entry name" value="WD40_rpt"/>
</dbReference>
<dbReference type="InterPro" id="IPR027417">
    <property type="entry name" value="P-loop_NTPase"/>
</dbReference>
<keyword evidence="1 3" id="KW-0853">WD repeat</keyword>
<dbReference type="PANTHER" id="PTHR19871">
    <property type="entry name" value="BETA TRANSDUCIN-RELATED PROTEIN"/>
    <property type="match status" value="1"/>
</dbReference>
<gene>
    <name evidence="7 8" type="primary">LOC106181362</name>
</gene>
<protein>
    <submittedName>
        <fullName evidence="7 8">NACHT and WD repeat domain-containing protein 2</fullName>
    </submittedName>
</protein>
<dbReference type="Gene3D" id="3.40.50.300">
    <property type="entry name" value="P-loop containing nucleotide triphosphate hydrolases"/>
    <property type="match status" value="1"/>
</dbReference>
<dbReference type="PROSITE" id="PS50837">
    <property type="entry name" value="NACHT"/>
    <property type="match status" value="1"/>
</dbReference>
<dbReference type="InterPro" id="IPR057588">
    <property type="entry name" value="NWD1/2-like_WH"/>
</dbReference>
<dbReference type="InterPro" id="IPR015943">
    <property type="entry name" value="WD40/YVTN_repeat-like_dom_sf"/>
</dbReference>
<dbReference type="PROSITE" id="PS00678">
    <property type="entry name" value="WD_REPEATS_1"/>
    <property type="match status" value="1"/>
</dbReference>
<sequence length="1704" mass="192388">MESRTNSGNPLLQSRTNSGNSLKSRTNSGASLVTLDQQAVERNETLDRIFEGTLQNLPALKSKIVRIFTSSTFTDTTLERNAFMEEVYPRLKEYCREKHGLEFQVVDMRWGVRDEATDDHMTTDLCMQEISNCQRLSMGPNFVVLLGQKYGYRPIPTTILASEFEKLRECIKNVPSDLDLIDLWYKRDDNAVPPVYILQPISSILTNFNNKRHQRLQEADQNTWWETMGKLQRMLRKAAQVMFITKKLNKEQMHNYFMSVTEREIQHGLLLAENVEEHCLAYIRNIKNVNIALLRFASKFVDIAARSVDNEAQKYLNALRDEKIPKKLPASNIARFEVEWSGKEGIDKEAHAEYLKEFCEHYFNDIIRLVDQAMDRHEQLTSDSVYSDVLQHLHACETFCKVFQGREETVEKIHQYIMGSSVEPLVLSGESGCGKTSLMAKGASKVPDWYPDTVAPVMIIRFLGTSPDSSSIIPLLKSLCHQIAHVYCQDMTEIPNELAPLCQHFKKLLTCMTELRPLVIFLDSLDQLSGTDGAHQLAWLPMSLPKNVRIIVSTLPNYFSILDTLKRMISEEGNFVIITPLGQDLGSAILRSWLGRANRSITEEQWKIVNEAISKCNLPLFVKLVCDEICRWKSYSKPQLTTLCYTIHDTIIKLFDRIEIQHGKTLVSHALGYITASKSGVSEAELEDLLSLDEKVLNDVYQYHLPPVRRIPPLLWTRLRSDLPGYLSEREADGVSVVNWYHRQFIDASRERYFRNLNFLSEIHSNIAEYFLGTWGGGKPKPFEYSDLQRQRFGLEDKYGESDRKLPIQPAMFYDDQGKVTRYNLRKLSELPFQLIRSHRYDDLYQHCLFNYQFLLAKLSSMPLQASLQDFEDALDYVFDKDTKLLSDTLRLSGSVLAHHPAMLGPQITGRLLPYYNTHQKIRALIQQCDSVGVQYCALVPSYHCLHTPGGPLQYSLEGHPFAPFGIGVTSDTRYLISVSNRIIIWDLSTGEVFRTVIPGIEGIMQNLGLSPNDKMAVGYTNNNQVVICTIMTGDFMLLEKVVEGSEPILGSSVSNTHFAVYTAYEWYLYTMDAVLVSKAQVPKESPLIQMHLGNDGQHVMVLKSGEEDDNDMTFEVQNGTVDSFEFHSAMAIAQDMSTIYCCIEISDNCVAVYKRDNGAWRYNRTLDENHDPVFALTLCEEETYLVATIASGYKLWDLKTDKVKHLKLPSGIRNIPTKNQLTGVVNFTKHSYFVVAGVRKNLYVWDVKNGNLVKTLDAHFGRIIALQAVTSNNMNKVISSSIDKTIKVWNFDNIYEDVHTIDRHEKPIESLSLANYAYLGVTTTRNNIGVWNLENGHLQKILSSSSHSSIVTHACITAEAQYVISAESNNVFIWDLPQAKIVRQDPEKEVLQLELNEGDEKYTVISRSAGTKARVTCRTIPEGDTVYSFEYSFKKFKRAVLSKDGVFVVVAAVQKNDEVLGVFQGKTGAFIYNVQLKYNSYKEFTQLVAMPNEPTHVALIDSEKGNIFDIKKKSLVRSIPKWNGLCTQNGKYGLYAPSRGGLELLDLKTGKVAKTLIPRVAEGVFSVNCMFTKNDQHVIYYHSGHRTIQVFRVTDGKRIANYKAHADITAIAGTGGGSSIVIGAVDGSLTMLTIADPDSLGGEEFLQSLPSRQNNVSSPGSSPKQGSASGRANGKLSLDGAMQVSRFVGKGRMAQKSRACVIS</sequence>
<dbReference type="InterPro" id="IPR011047">
    <property type="entry name" value="Quinoprotein_ADH-like_sf"/>
</dbReference>
<dbReference type="Pfam" id="PF05729">
    <property type="entry name" value="NACHT"/>
    <property type="match status" value="1"/>
</dbReference>
<dbReference type="Pfam" id="PF25469">
    <property type="entry name" value="WHD_NWD1"/>
    <property type="match status" value="1"/>
</dbReference>
<dbReference type="SUPFAM" id="SSF50969">
    <property type="entry name" value="YVTN repeat-like/Quinoprotein amine dehydrogenase"/>
    <property type="match status" value="1"/>
</dbReference>
<dbReference type="InterPro" id="IPR011044">
    <property type="entry name" value="Quino_amine_DH_bsu"/>
</dbReference>
<feature type="repeat" description="WD" evidence="3">
    <location>
        <begin position="1257"/>
        <end position="1294"/>
    </location>
</feature>
<dbReference type="SMART" id="SM00320">
    <property type="entry name" value="WD40"/>
    <property type="match status" value="7"/>
</dbReference>
<dbReference type="Pfam" id="PF13271">
    <property type="entry name" value="DUF4062"/>
    <property type="match status" value="1"/>
</dbReference>
<evidence type="ECO:0000256" key="2">
    <source>
        <dbReference type="ARBA" id="ARBA00022737"/>
    </source>
</evidence>
<dbReference type="InterPro" id="IPR025139">
    <property type="entry name" value="DUF4062"/>
</dbReference>
<feature type="domain" description="NACHT" evidence="5">
    <location>
        <begin position="423"/>
        <end position="626"/>
    </location>
</feature>
<dbReference type="Proteomes" id="UP000085678">
    <property type="component" value="Unplaced"/>
</dbReference>
<dbReference type="RefSeq" id="XP_013421184.1">
    <property type="nucleotide sequence ID" value="XM_013565730.1"/>
</dbReference>
<evidence type="ECO:0000256" key="4">
    <source>
        <dbReference type="SAM" id="MobiDB-lite"/>
    </source>
</evidence>
<dbReference type="SUPFAM" id="SSF50998">
    <property type="entry name" value="Quinoprotein alcohol dehydrogenase-like"/>
    <property type="match status" value="1"/>
</dbReference>
<dbReference type="InterPro" id="IPR056534">
    <property type="entry name" value="Beta-prop_NWD2_C"/>
</dbReference>
<dbReference type="OrthoDB" id="2325716at2759"/>
<evidence type="ECO:0000313" key="8">
    <source>
        <dbReference type="RefSeq" id="XP_013421184.1"/>
    </source>
</evidence>
<dbReference type="RefSeq" id="XP_013421183.1">
    <property type="nucleotide sequence ID" value="XM_013565729.1"/>
</dbReference>
<evidence type="ECO:0000313" key="7">
    <source>
        <dbReference type="RefSeq" id="XP_013421183.1"/>
    </source>
</evidence>
<dbReference type="InterPro" id="IPR052752">
    <property type="entry name" value="NACHT-WD_repeat"/>
</dbReference>
<evidence type="ECO:0000259" key="5">
    <source>
        <dbReference type="PROSITE" id="PS50837"/>
    </source>
</evidence>
<dbReference type="OMA" id="QQISYNY"/>
<evidence type="ECO:0000256" key="1">
    <source>
        <dbReference type="ARBA" id="ARBA00022574"/>
    </source>
</evidence>
<dbReference type="Pfam" id="PF23586">
    <property type="entry name" value="Beta-prop_NWD2_C"/>
    <property type="match status" value="1"/>
</dbReference>
<dbReference type="SUPFAM" id="SSF52540">
    <property type="entry name" value="P-loop containing nucleoside triphosphate hydrolases"/>
    <property type="match status" value="1"/>
</dbReference>
<dbReference type="Gene3D" id="2.130.10.10">
    <property type="entry name" value="YVTN repeat-like/Quinoprotein amine dehydrogenase"/>
    <property type="match status" value="3"/>
</dbReference>
<feature type="region of interest" description="Disordered" evidence="4">
    <location>
        <begin position="1"/>
        <end position="30"/>
    </location>
</feature>
<dbReference type="PROSITE" id="PS50082">
    <property type="entry name" value="WD_REPEATS_2"/>
    <property type="match status" value="1"/>
</dbReference>
<feature type="compositionally biased region" description="Polar residues" evidence="4">
    <location>
        <begin position="1651"/>
        <end position="1671"/>
    </location>
</feature>
<feature type="region of interest" description="Disordered" evidence="4">
    <location>
        <begin position="1651"/>
        <end position="1676"/>
    </location>
</feature>
<dbReference type="SUPFAM" id="SSF50978">
    <property type="entry name" value="WD40 repeat-like"/>
    <property type="match status" value="1"/>
</dbReference>
<dbReference type="InterPro" id="IPR007111">
    <property type="entry name" value="NACHT_NTPase"/>
</dbReference>
<dbReference type="PANTHER" id="PTHR19871:SF14">
    <property type="entry name" value="DUF4062 DOMAIN-CONTAINING PROTEIN"/>
    <property type="match status" value="1"/>
</dbReference>
<dbReference type="InterPro" id="IPR019775">
    <property type="entry name" value="WD40_repeat_CS"/>
</dbReference>
<organism evidence="6 8">
    <name type="scientific">Lingula anatina</name>
    <name type="common">Brachiopod</name>
    <name type="synonym">Lingula unguis</name>
    <dbReference type="NCBI Taxonomy" id="7574"/>
    <lineage>
        <taxon>Eukaryota</taxon>
        <taxon>Metazoa</taxon>
        <taxon>Spiralia</taxon>
        <taxon>Lophotrochozoa</taxon>
        <taxon>Brachiopoda</taxon>
        <taxon>Linguliformea</taxon>
        <taxon>Lingulata</taxon>
        <taxon>Lingulida</taxon>
        <taxon>Linguloidea</taxon>
        <taxon>Lingulidae</taxon>
        <taxon>Lingula</taxon>
    </lineage>
</organism>
<keyword evidence="2" id="KW-0677">Repeat</keyword>
<dbReference type="GeneID" id="106181362"/>
<name>A0A1S3KFF1_LINAN</name>